<gene>
    <name evidence="1" type="ORF">C8N25_10667</name>
</gene>
<organism evidence="1 2">
    <name type="scientific">Algoriphagus antarcticus</name>
    <dbReference type="NCBI Taxonomy" id="238540"/>
    <lineage>
        <taxon>Bacteria</taxon>
        <taxon>Pseudomonadati</taxon>
        <taxon>Bacteroidota</taxon>
        <taxon>Cytophagia</taxon>
        <taxon>Cytophagales</taxon>
        <taxon>Cyclobacteriaceae</taxon>
        <taxon>Algoriphagus</taxon>
    </lineage>
</organism>
<accession>A0A3E0DZT5</accession>
<comment type="caution">
    <text evidence="1">The sequence shown here is derived from an EMBL/GenBank/DDBJ whole genome shotgun (WGS) entry which is preliminary data.</text>
</comment>
<dbReference type="Proteomes" id="UP000256405">
    <property type="component" value="Unassembled WGS sequence"/>
</dbReference>
<sequence length="53" mass="6203">MEKKEVEHLEEGCFYNRHKVICWFVAGLLSSINNNKGLPLSIYQIHLPPKYNT</sequence>
<evidence type="ECO:0000313" key="2">
    <source>
        <dbReference type="Proteomes" id="UP000256405"/>
    </source>
</evidence>
<dbReference type="AlphaFoldDB" id="A0A3E0DZT5"/>
<name>A0A3E0DZT5_9BACT</name>
<reference evidence="1 2" key="1">
    <citation type="submission" date="2018-08" db="EMBL/GenBank/DDBJ databases">
        <title>Genomic Encyclopedia of Archaeal and Bacterial Type Strains, Phase II (KMG-II): from individual species to whole genera.</title>
        <authorList>
            <person name="Goeker M."/>
        </authorList>
    </citation>
    <scope>NUCLEOTIDE SEQUENCE [LARGE SCALE GENOMIC DNA]</scope>
    <source>
        <strain evidence="1 2">DSM 15986</strain>
    </source>
</reference>
<evidence type="ECO:0000313" key="1">
    <source>
        <dbReference type="EMBL" id="REG90569.1"/>
    </source>
</evidence>
<proteinExistence type="predicted"/>
<keyword evidence="2" id="KW-1185">Reference proteome</keyword>
<protein>
    <submittedName>
        <fullName evidence="1">Uncharacterized protein</fullName>
    </submittedName>
</protein>
<dbReference type="EMBL" id="QUNF01000006">
    <property type="protein sequence ID" value="REG90569.1"/>
    <property type="molecule type" value="Genomic_DNA"/>
</dbReference>